<dbReference type="Pfam" id="PF00144">
    <property type="entry name" value="Beta-lactamase"/>
    <property type="match status" value="1"/>
</dbReference>
<keyword evidence="2" id="KW-0645">Protease</keyword>
<protein>
    <submittedName>
        <fullName evidence="2">D-alanyl-D-alanine carboxypeptidase</fullName>
    </submittedName>
</protein>
<name>A0A285EFK4_9ACTN</name>
<dbReference type="Gene3D" id="3.40.710.10">
    <property type="entry name" value="DD-peptidase/beta-lactamase superfamily"/>
    <property type="match status" value="1"/>
</dbReference>
<reference evidence="2 3" key="1">
    <citation type="submission" date="2017-09" db="EMBL/GenBank/DDBJ databases">
        <authorList>
            <person name="Ehlers B."/>
            <person name="Leendertz F.H."/>
        </authorList>
    </citation>
    <scope>NUCLEOTIDE SEQUENCE [LARGE SCALE GENOMIC DNA]</scope>
    <source>
        <strain evidence="2 3">DSM 46844</strain>
    </source>
</reference>
<dbReference type="InterPro" id="IPR050491">
    <property type="entry name" value="AmpC-like"/>
</dbReference>
<dbReference type="AlphaFoldDB" id="A0A285EFK4"/>
<proteinExistence type="predicted"/>
<dbReference type="SUPFAM" id="SSF56601">
    <property type="entry name" value="beta-lactamase/transpeptidase-like"/>
    <property type="match status" value="1"/>
</dbReference>
<evidence type="ECO:0000313" key="3">
    <source>
        <dbReference type="Proteomes" id="UP000219514"/>
    </source>
</evidence>
<organism evidence="2 3">
    <name type="scientific">Geodermatophilus sabuli</name>
    <dbReference type="NCBI Taxonomy" id="1564158"/>
    <lineage>
        <taxon>Bacteria</taxon>
        <taxon>Bacillati</taxon>
        <taxon>Actinomycetota</taxon>
        <taxon>Actinomycetes</taxon>
        <taxon>Geodermatophilales</taxon>
        <taxon>Geodermatophilaceae</taxon>
        <taxon>Geodermatophilus</taxon>
    </lineage>
</organism>
<keyword evidence="2" id="KW-0121">Carboxypeptidase</keyword>
<dbReference type="InterPro" id="IPR012338">
    <property type="entry name" value="Beta-lactam/transpept-like"/>
</dbReference>
<accession>A0A285EFK4</accession>
<feature type="domain" description="Beta-lactamase-related" evidence="1">
    <location>
        <begin position="59"/>
        <end position="386"/>
    </location>
</feature>
<dbReference type="PANTHER" id="PTHR46825">
    <property type="entry name" value="D-ALANYL-D-ALANINE-CARBOXYPEPTIDASE/ENDOPEPTIDASE AMPH"/>
    <property type="match status" value="1"/>
</dbReference>
<keyword evidence="3" id="KW-1185">Reference proteome</keyword>
<dbReference type="EMBL" id="OBDO01000009">
    <property type="protein sequence ID" value="SNX97922.1"/>
    <property type="molecule type" value="Genomic_DNA"/>
</dbReference>
<dbReference type="OrthoDB" id="5177574at2"/>
<dbReference type="RefSeq" id="WP_097207884.1">
    <property type="nucleotide sequence ID" value="NZ_JACHXB010000001.1"/>
</dbReference>
<evidence type="ECO:0000259" key="1">
    <source>
        <dbReference type="Pfam" id="PF00144"/>
    </source>
</evidence>
<dbReference type="GO" id="GO:0004180">
    <property type="term" value="F:carboxypeptidase activity"/>
    <property type="evidence" value="ECO:0007669"/>
    <property type="project" value="UniProtKB-KW"/>
</dbReference>
<sequence>MTEQRARSLSAPAQAARAVLAVLVVLAGLVAPQVGVLPAAATPPGGDALRADLRADLETYLRDRGAAEHVSAVGLTVSLPGGPRVDVAAGTTTVDGDEPVPEDGLWQIGSNTKAFTSVLLLQLEAEGRLSIDDPLGAFLPEYPEWADVPIRRLLNMTSGIPDYDERPAFWTDYLADPMRYFSAEQLVGYAVGAPATSGYRYSNTNYVLAEMVVERVTGESYEDELYERLLDPLDLDDLHYRPHLYPPGLAERQPAGYFARDDIPELAPLLGRDVSRDTLSWGRGAGGMIGTTGDLTRWERALYSGRLLPAEQQAELTSLVSTATGEPIASTSPADPSGFGLGVVQLTAEGFGTFWMYEGGTLGFRTLHIFLPESGLIMAVGLNSASVEDQIAVLAVAVHDTLVEHGLVAAPAAA</sequence>
<dbReference type="PANTHER" id="PTHR46825:SF7">
    <property type="entry name" value="D-ALANYL-D-ALANINE CARBOXYPEPTIDASE"/>
    <property type="match status" value="1"/>
</dbReference>
<gene>
    <name evidence="2" type="ORF">SAMN06893097_1092</name>
</gene>
<dbReference type="InterPro" id="IPR001466">
    <property type="entry name" value="Beta-lactam-related"/>
</dbReference>
<evidence type="ECO:0000313" key="2">
    <source>
        <dbReference type="EMBL" id="SNX97922.1"/>
    </source>
</evidence>
<keyword evidence="2" id="KW-0378">Hydrolase</keyword>
<dbReference type="Proteomes" id="UP000219514">
    <property type="component" value="Unassembled WGS sequence"/>
</dbReference>